<keyword evidence="2" id="KW-1185">Reference proteome</keyword>
<evidence type="ECO:0000313" key="2">
    <source>
        <dbReference type="Proteomes" id="UP001596353"/>
    </source>
</evidence>
<dbReference type="EMBL" id="JBHSWG010000004">
    <property type="protein sequence ID" value="MFC6762341.1"/>
    <property type="molecule type" value="Genomic_DNA"/>
</dbReference>
<comment type="caution">
    <text evidence="1">The sequence shown here is derived from an EMBL/GenBank/DDBJ whole genome shotgun (WGS) entry which is preliminary data.</text>
</comment>
<gene>
    <name evidence="1" type="primary">tssB</name>
    <name evidence="1" type="ORF">ACFQFQ_26940</name>
</gene>
<dbReference type="Pfam" id="PF05591">
    <property type="entry name" value="T6SS_VipA"/>
    <property type="match status" value="1"/>
</dbReference>
<dbReference type="PIRSF" id="PIRSF028301">
    <property type="entry name" value="UCP028301"/>
    <property type="match status" value="1"/>
</dbReference>
<name>A0ABW2BAV2_9RHOB</name>
<sequence>MADSKQKVIERNRAPRVQIAYDVEHYGSPTTIELPFVMGVMADLAGDSETREAKKPLEERSFVETDAGRFNKFMEALSPRVKARVPNTLPVAEGEEKDEEMFVDLEFKNMGDFAPDKVAEQVVPLAELLKMRRQLEELLGYMDGKVDAEKRIAQLLSNEPLLQQAAEAAMEASKSDDKEGA</sequence>
<dbReference type="Proteomes" id="UP001596353">
    <property type="component" value="Unassembled WGS sequence"/>
</dbReference>
<proteinExistence type="predicted"/>
<evidence type="ECO:0000313" key="1">
    <source>
        <dbReference type="EMBL" id="MFC6762341.1"/>
    </source>
</evidence>
<protein>
    <submittedName>
        <fullName evidence="1">Type VI secretion system contractile sheath small subunit</fullName>
    </submittedName>
</protein>
<dbReference type="InterPro" id="IPR008312">
    <property type="entry name" value="T6SS_TssB1"/>
</dbReference>
<reference evidence="2" key="1">
    <citation type="journal article" date="2019" name="Int. J. Syst. Evol. Microbiol.">
        <title>The Global Catalogue of Microorganisms (GCM) 10K type strain sequencing project: providing services to taxonomists for standard genome sequencing and annotation.</title>
        <authorList>
            <consortium name="The Broad Institute Genomics Platform"/>
            <consortium name="The Broad Institute Genome Sequencing Center for Infectious Disease"/>
            <person name="Wu L."/>
            <person name="Ma J."/>
        </authorList>
    </citation>
    <scope>NUCLEOTIDE SEQUENCE [LARGE SCALE GENOMIC DNA]</scope>
    <source>
        <strain evidence="2">CCUG 66188</strain>
    </source>
</reference>
<accession>A0ABW2BAV2</accession>
<organism evidence="1 2">
    <name type="scientific">Sulfitobacter porphyrae</name>
    <dbReference type="NCBI Taxonomy" id="1246864"/>
    <lineage>
        <taxon>Bacteria</taxon>
        <taxon>Pseudomonadati</taxon>
        <taxon>Pseudomonadota</taxon>
        <taxon>Alphaproteobacteria</taxon>
        <taxon>Rhodobacterales</taxon>
        <taxon>Roseobacteraceae</taxon>
        <taxon>Sulfitobacter</taxon>
    </lineage>
</organism>
<dbReference type="NCBIfam" id="TIGR03358">
    <property type="entry name" value="VI_chp_5"/>
    <property type="match status" value="1"/>
</dbReference>
<dbReference type="PANTHER" id="PTHR35850:SF2">
    <property type="entry name" value="TYPE VI SECRETION SYSTEM CONTRACTILE SHEATH SMALL SUBUNIT"/>
    <property type="match status" value="1"/>
</dbReference>
<dbReference type="PANTHER" id="PTHR35850">
    <property type="entry name" value="CYTOPLASMIC PROTEIN-RELATED"/>
    <property type="match status" value="1"/>
</dbReference>